<reference evidence="2 3" key="1">
    <citation type="submission" date="2015-03" db="EMBL/GenBank/DDBJ databases">
        <title>Draft genome sequence of Luteibacter yeojuensis strain SU11.</title>
        <authorList>
            <person name="Sulaiman J."/>
            <person name="Priya K."/>
            <person name="Chan K.-G."/>
        </authorList>
    </citation>
    <scope>NUCLEOTIDE SEQUENCE [LARGE SCALE GENOMIC DNA]</scope>
    <source>
        <strain evidence="2 3">SU11</strain>
    </source>
</reference>
<dbReference type="InterPro" id="IPR025309">
    <property type="entry name" value="KTSC_dom"/>
</dbReference>
<dbReference type="Proteomes" id="UP000033651">
    <property type="component" value="Unassembled WGS sequence"/>
</dbReference>
<gene>
    <name evidence="2" type="ORF">VI08_09035</name>
</gene>
<dbReference type="AlphaFoldDB" id="A0A0F3KU41"/>
<keyword evidence="3" id="KW-1185">Reference proteome</keyword>
<proteinExistence type="predicted"/>
<organism evidence="2 3">
    <name type="scientific">Luteibacter yeojuensis</name>
    <dbReference type="NCBI Taxonomy" id="345309"/>
    <lineage>
        <taxon>Bacteria</taxon>
        <taxon>Pseudomonadati</taxon>
        <taxon>Pseudomonadota</taxon>
        <taxon>Gammaproteobacteria</taxon>
        <taxon>Lysobacterales</taxon>
        <taxon>Rhodanobacteraceae</taxon>
        <taxon>Luteibacter</taxon>
    </lineage>
</organism>
<evidence type="ECO:0000313" key="3">
    <source>
        <dbReference type="Proteomes" id="UP000033651"/>
    </source>
</evidence>
<dbReference type="EMBL" id="JZRB01000018">
    <property type="protein sequence ID" value="KJV34733.1"/>
    <property type="molecule type" value="Genomic_DNA"/>
</dbReference>
<comment type="caution">
    <text evidence="2">The sequence shown here is derived from an EMBL/GenBank/DDBJ whole genome shotgun (WGS) entry which is preliminary data.</text>
</comment>
<protein>
    <recommendedName>
        <fullName evidence="1">KTSC domain-containing protein</fullName>
    </recommendedName>
</protein>
<dbReference type="Pfam" id="PF13619">
    <property type="entry name" value="KTSC"/>
    <property type="match status" value="1"/>
</dbReference>
<dbReference type="RefSeq" id="WP_045829257.1">
    <property type="nucleotide sequence ID" value="NZ_JZRB01000018.1"/>
</dbReference>
<dbReference type="PATRIC" id="fig|345309.4.peg.1026"/>
<evidence type="ECO:0000313" key="2">
    <source>
        <dbReference type="EMBL" id="KJV34733.1"/>
    </source>
</evidence>
<feature type="domain" description="KTSC" evidence="1">
    <location>
        <begin position="7"/>
        <end position="62"/>
    </location>
</feature>
<evidence type="ECO:0000259" key="1">
    <source>
        <dbReference type="Pfam" id="PF13619"/>
    </source>
</evidence>
<name>A0A0F3KU41_9GAMM</name>
<sequence length="70" mass="7964">MKREKVESSVIAAVGYDADLKVLELKFTSGACYRYTQVDELLHARLMTAPSLGRFFDREIRDLKPSEQIG</sequence>
<accession>A0A0F3KU41</accession>